<dbReference type="Proteomes" id="UP000095131">
    <property type="component" value="Unassembled WGS sequence"/>
</dbReference>
<name>A0A1E3WJ06_9VIBR</name>
<proteinExistence type="predicted"/>
<reference evidence="1 2" key="1">
    <citation type="submission" date="2016-08" db="EMBL/GenBank/DDBJ databases">
        <title>Genome sequencing of Vibrio scophthalmi strain FP3289, an isolated from Paralichthys olivaceus.</title>
        <authorList>
            <person name="Han H.-J."/>
        </authorList>
    </citation>
    <scope>NUCLEOTIDE SEQUENCE [LARGE SCALE GENOMIC DNA]</scope>
    <source>
        <strain evidence="1 2">FP3289</strain>
    </source>
</reference>
<dbReference type="EMBL" id="MDCJ01000003">
    <property type="protein sequence ID" value="ODS09741.1"/>
    <property type="molecule type" value="Genomic_DNA"/>
</dbReference>
<gene>
    <name evidence="1" type="ORF">VSF3289_03203</name>
</gene>
<sequence length="136" mass="16242">MKRIIQQFKNYRLIVREFKLGLWTFIGEHYGWDGRFSVSKAKRITDGLTLDVDTWDQKVHVENRPWELGIFSSFLYLALRKQIRRTEKELRKEPRNLDSKIYLTMRATDEDIERLRQLIKTSKSSLMPIPPITNGD</sequence>
<accession>A0A1E3WJ06</accession>
<dbReference type="AlphaFoldDB" id="A0A1E3WJ06"/>
<evidence type="ECO:0000313" key="1">
    <source>
        <dbReference type="EMBL" id="ODS09741.1"/>
    </source>
</evidence>
<dbReference type="RefSeq" id="WP_069447392.1">
    <property type="nucleotide sequence ID" value="NZ_MDCJ01000003.1"/>
</dbReference>
<organism evidence="1 2">
    <name type="scientific">Vibrio scophthalmi</name>
    <dbReference type="NCBI Taxonomy" id="45658"/>
    <lineage>
        <taxon>Bacteria</taxon>
        <taxon>Pseudomonadati</taxon>
        <taxon>Pseudomonadota</taxon>
        <taxon>Gammaproteobacteria</taxon>
        <taxon>Vibrionales</taxon>
        <taxon>Vibrionaceae</taxon>
        <taxon>Vibrio</taxon>
    </lineage>
</organism>
<comment type="caution">
    <text evidence="1">The sequence shown here is derived from an EMBL/GenBank/DDBJ whole genome shotgun (WGS) entry which is preliminary data.</text>
</comment>
<evidence type="ECO:0000313" key="2">
    <source>
        <dbReference type="Proteomes" id="UP000095131"/>
    </source>
</evidence>
<protein>
    <submittedName>
        <fullName evidence="1">Uncharacterized protein</fullName>
    </submittedName>
</protein>